<keyword evidence="3" id="KW-1185">Reference proteome</keyword>
<dbReference type="EMBL" id="JACHEH010000007">
    <property type="protein sequence ID" value="MBB6169400.1"/>
    <property type="molecule type" value="Genomic_DNA"/>
</dbReference>
<reference evidence="2 3" key="1">
    <citation type="submission" date="2020-08" db="EMBL/GenBank/DDBJ databases">
        <title>Genomic Encyclopedia of Type Strains, Phase IV (KMG-IV): sequencing the most valuable type-strain genomes for metagenomic binning, comparative biology and taxonomic classification.</title>
        <authorList>
            <person name="Goeker M."/>
        </authorList>
    </citation>
    <scope>NUCLEOTIDE SEQUENCE [LARGE SCALE GENOMIC DNA]</scope>
    <source>
        <strain evidence="2 3">DSM 101465</strain>
    </source>
</reference>
<dbReference type="Proteomes" id="UP000588017">
    <property type="component" value="Unassembled WGS sequence"/>
</dbReference>
<organism evidence="2 3">
    <name type="scientific">Chelatococcus composti</name>
    <dbReference type="NCBI Taxonomy" id="1743235"/>
    <lineage>
        <taxon>Bacteria</taxon>
        <taxon>Pseudomonadati</taxon>
        <taxon>Pseudomonadota</taxon>
        <taxon>Alphaproteobacteria</taxon>
        <taxon>Hyphomicrobiales</taxon>
        <taxon>Chelatococcaceae</taxon>
        <taxon>Chelatococcus</taxon>
    </lineage>
</organism>
<sequence>MGSRSLLYLVVGALCVVVAVLGYRLYQEERKPDGVEISIGQGGVSIEKN</sequence>
<evidence type="ECO:0000313" key="3">
    <source>
        <dbReference type="Proteomes" id="UP000588017"/>
    </source>
</evidence>
<gene>
    <name evidence="2" type="ORF">HNQ73_003042</name>
</gene>
<dbReference type="RefSeq" id="WP_183335713.1">
    <property type="nucleotide sequence ID" value="NZ_BMHX01000007.1"/>
</dbReference>
<evidence type="ECO:0000256" key="1">
    <source>
        <dbReference type="SAM" id="Phobius"/>
    </source>
</evidence>
<keyword evidence="1" id="KW-0812">Transmembrane</keyword>
<keyword evidence="1" id="KW-1133">Transmembrane helix</keyword>
<proteinExistence type="predicted"/>
<dbReference type="AlphaFoldDB" id="A0A841KB68"/>
<accession>A0A841KB68</accession>
<feature type="transmembrane region" description="Helical" evidence="1">
    <location>
        <begin position="6"/>
        <end position="26"/>
    </location>
</feature>
<comment type="caution">
    <text evidence="2">The sequence shown here is derived from an EMBL/GenBank/DDBJ whole genome shotgun (WGS) entry which is preliminary data.</text>
</comment>
<evidence type="ECO:0000313" key="2">
    <source>
        <dbReference type="EMBL" id="MBB6169400.1"/>
    </source>
</evidence>
<name>A0A841KB68_9HYPH</name>
<protein>
    <submittedName>
        <fullName evidence="2">Uncharacterized protein</fullName>
    </submittedName>
</protein>
<keyword evidence="1" id="KW-0472">Membrane</keyword>